<feature type="region of interest" description="Disordered" evidence="1">
    <location>
        <begin position="154"/>
        <end position="173"/>
    </location>
</feature>
<evidence type="ECO:0000313" key="2">
    <source>
        <dbReference type="EMBL" id="KAF2790163.1"/>
    </source>
</evidence>
<feature type="region of interest" description="Disordered" evidence="1">
    <location>
        <begin position="15"/>
        <end position="62"/>
    </location>
</feature>
<proteinExistence type="predicted"/>
<organism evidence="2 3">
    <name type="scientific">Melanomma pulvis-pyrius CBS 109.77</name>
    <dbReference type="NCBI Taxonomy" id="1314802"/>
    <lineage>
        <taxon>Eukaryota</taxon>
        <taxon>Fungi</taxon>
        <taxon>Dikarya</taxon>
        <taxon>Ascomycota</taxon>
        <taxon>Pezizomycotina</taxon>
        <taxon>Dothideomycetes</taxon>
        <taxon>Pleosporomycetidae</taxon>
        <taxon>Pleosporales</taxon>
        <taxon>Melanommataceae</taxon>
        <taxon>Melanomma</taxon>
    </lineage>
</organism>
<accession>A0A6A6X204</accession>
<evidence type="ECO:0000256" key="1">
    <source>
        <dbReference type="SAM" id="MobiDB-lite"/>
    </source>
</evidence>
<dbReference type="AlphaFoldDB" id="A0A6A6X204"/>
<feature type="compositionally biased region" description="Basic and acidic residues" evidence="1">
    <location>
        <begin position="160"/>
        <end position="173"/>
    </location>
</feature>
<name>A0A6A6X204_9PLEO</name>
<protein>
    <submittedName>
        <fullName evidence="2">Uncharacterized protein</fullName>
    </submittedName>
</protein>
<evidence type="ECO:0000313" key="3">
    <source>
        <dbReference type="Proteomes" id="UP000799757"/>
    </source>
</evidence>
<gene>
    <name evidence="2" type="ORF">K505DRAFT_340671</name>
</gene>
<dbReference type="EMBL" id="MU002090">
    <property type="protein sequence ID" value="KAF2790163.1"/>
    <property type="molecule type" value="Genomic_DNA"/>
</dbReference>
<feature type="compositionally biased region" description="Polar residues" evidence="1">
    <location>
        <begin position="16"/>
        <end position="42"/>
    </location>
</feature>
<reference evidence="2" key="1">
    <citation type="journal article" date="2020" name="Stud. Mycol.">
        <title>101 Dothideomycetes genomes: a test case for predicting lifestyles and emergence of pathogens.</title>
        <authorList>
            <person name="Haridas S."/>
            <person name="Albert R."/>
            <person name="Binder M."/>
            <person name="Bloem J."/>
            <person name="Labutti K."/>
            <person name="Salamov A."/>
            <person name="Andreopoulos B."/>
            <person name="Baker S."/>
            <person name="Barry K."/>
            <person name="Bills G."/>
            <person name="Bluhm B."/>
            <person name="Cannon C."/>
            <person name="Castanera R."/>
            <person name="Culley D."/>
            <person name="Daum C."/>
            <person name="Ezra D."/>
            <person name="Gonzalez J."/>
            <person name="Henrissat B."/>
            <person name="Kuo A."/>
            <person name="Liang C."/>
            <person name="Lipzen A."/>
            <person name="Lutzoni F."/>
            <person name="Magnuson J."/>
            <person name="Mondo S."/>
            <person name="Nolan M."/>
            <person name="Ohm R."/>
            <person name="Pangilinan J."/>
            <person name="Park H.-J."/>
            <person name="Ramirez L."/>
            <person name="Alfaro M."/>
            <person name="Sun H."/>
            <person name="Tritt A."/>
            <person name="Yoshinaga Y."/>
            <person name="Zwiers L.-H."/>
            <person name="Turgeon B."/>
            <person name="Goodwin S."/>
            <person name="Spatafora J."/>
            <person name="Crous P."/>
            <person name="Grigoriev I."/>
        </authorList>
    </citation>
    <scope>NUCLEOTIDE SEQUENCE</scope>
    <source>
        <strain evidence="2">CBS 109.77</strain>
    </source>
</reference>
<keyword evidence="3" id="KW-1185">Reference proteome</keyword>
<dbReference type="Proteomes" id="UP000799757">
    <property type="component" value="Unassembled WGS sequence"/>
</dbReference>
<sequence length="281" mass="31462">MHNLYTRYLPEEGRPSCTTRFEATTSSCSQAARTPASTSRSGSVPDPEHAEGKTRAARMQSQGWRWENQKDVVIVLVALRVFTALLEIDAHVVRGPELENRKGLPKAFSTSPSTSTLSKPLFAKFNCGCIRTTTSPHSSPVEWRRAYLVPPTNGNTVFRKSKEKEKDRQKATRERESSILWSLLKPKSDPLQNLIMLEVGSQFCESMAYMSNRLATDHATLIQGLCGQLHATYQPETTHHVRRRVTRGAVLSRGSIFNERKPSIKEDAGQNRFNGIIYGSA</sequence>